<dbReference type="InterPro" id="IPR036614">
    <property type="entry name" value="RusA-like_sf"/>
</dbReference>
<dbReference type="Gene3D" id="3.30.1330.70">
    <property type="entry name" value="Holliday junction resolvase RusA"/>
    <property type="match status" value="1"/>
</dbReference>
<evidence type="ECO:0008006" key="3">
    <source>
        <dbReference type="Google" id="ProtNLM"/>
    </source>
</evidence>
<dbReference type="GO" id="GO:0000287">
    <property type="term" value="F:magnesium ion binding"/>
    <property type="evidence" value="ECO:0007669"/>
    <property type="project" value="InterPro"/>
</dbReference>
<dbReference type="STRING" id="1123291.SAMN04490355_104059"/>
<protein>
    <recommendedName>
        <fullName evidence="3">Holliday junction resolvase RusA (Prophage-encoded endonuclease)</fullName>
    </recommendedName>
</protein>
<sequence length="118" mass="13588">MLLVLPGSLPGHNEYIKACRASKYAGAELKKNVEELIQWQIKRQIRKKFTSVRLEFIWYEPNRKRDKDNIAFAKKFILDALQATGVLSGDGWGQVIGFSDEFFVDKVNPRVEIFIEAV</sequence>
<dbReference type="AlphaFoldDB" id="A0A1I4N293"/>
<dbReference type="SUPFAM" id="SSF103084">
    <property type="entry name" value="Holliday junction resolvase RusA"/>
    <property type="match status" value="1"/>
</dbReference>
<evidence type="ECO:0000313" key="1">
    <source>
        <dbReference type="EMBL" id="SFM09692.1"/>
    </source>
</evidence>
<accession>A0A1I4N293</accession>
<dbReference type="GO" id="GO:0006281">
    <property type="term" value="P:DNA repair"/>
    <property type="evidence" value="ECO:0007669"/>
    <property type="project" value="InterPro"/>
</dbReference>
<reference evidence="2" key="1">
    <citation type="submission" date="2016-10" db="EMBL/GenBank/DDBJ databases">
        <authorList>
            <person name="Varghese N."/>
            <person name="Submissions S."/>
        </authorList>
    </citation>
    <scope>NUCLEOTIDE SEQUENCE [LARGE SCALE GENOMIC DNA]</scope>
    <source>
        <strain evidence="2">DSM 13327</strain>
    </source>
</reference>
<keyword evidence="2" id="KW-1185">Reference proteome</keyword>
<dbReference type="GO" id="GO:0006310">
    <property type="term" value="P:DNA recombination"/>
    <property type="evidence" value="ECO:0007669"/>
    <property type="project" value="InterPro"/>
</dbReference>
<organism evidence="1 2">
    <name type="scientific">Pelosinus propionicus DSM 13327</name>
    <dbReference type="NCBI Taxonomy" id="1123291"/>
    <lineage>
        <taxon>Bacteria</taxon>
        <taxon>Bacillati</taxon>
        <taxon>Bacillota</taxon>
        <taxon>Negativicutes</taxon>
        <taxon>Selenomonadales</taxon>
        <taxon>Sporomusaceae</taxon>
        <taxon>Pelosinus</taxon>
    </lineage>
</organism>
<dbReference type="OrthoDB" id="2087700at2"/>
<evidence type="ECO:0000313" key="2">
    <source>
        <dbReference type="Proteomes" id="UP000199520"/>
    </source>
</evidence>
<dbReference type="EMBL" id="FOTS01000040">
    <property type="protein sequence ID" value="SFM09692.1"/>
    <property type="molecule type" value="Genomic_DNA"/>
</dbReference>
<proteinExistence type="predicted"/>
<dbReference type="Proteomes" id="UP000199520">
    <property type="component" value="Unassembled WGS sequence"/>
</dbReference>
<dbReference type="RefSeq" id="WP_090940889.1">
    <property type="nucleotide sequence ID" value="NZ_FOTS01000040.1"/>
</dbReference>
<gene>
    <name evidence="1" type="ORF">SAMN04490355_104059</name>
</gene>
<name>A0A1I4N293_9FIRM</name>